<protein>
    <recommendedName>
        <fullName evidence="6">Aminotransferase</fullName>
        <ecNumber evidence="6">2.6.1.-</ecNumber>
    </recommendedName>
</protein>
<comment type="similarity">
    <text evidence="2 6">Belongs to the class-I pyridoxal-phosphate-dependent aminotransferase family.</text>
</comment>
<comment type="cofactor">
    <cofactor evidence="1 6">
        <name>pyridoxal 5'-phosphate</name>
        <dbReference type="ChEBI" id="CHEBI:597326"/>
    </cofactor>
</comment>
<comment type="caution">
    <text evidence="8">The sequence shown here is derived from an EMBL/GenBank/DDBJ whole genome shotgun (WGS) entry which is preliminary data.</text>
</comment>
<evidence type="ECO:0000256" key="3">
    <source>
        <dbReference type="ARBA" id="ARBA00022576"/>
    </source>
</evidence>
<dbReference type="EC" id="2.6.1.-" evidence="6"/>
<dbReference type="InterPro" id="IPR050596">
    <property type="entry name" value="AspAT/PAT-like"/>
</dbReference>
<feature type="domain" description="Aminotransferase class I/classII large" evidence="7">
    <location>
        <begin position="39"/>
        <end position="386"/>
    </location>
</feature>
<keyword evidence="5" id="KW-0663">Pyridoxal phosphate</keyword>
<dbReference type="SUPFAM" id="SSF53383">
    <property type="entry name" value="PLP-dependent transferases"/>
    <property type="match status" value="1"/>
</dbReference>
<dbReference type="Gene3D" id="3.90.1150.10">
    <property type="entry name" value="Aspartate Aminotransferase, domain 1"/>
    <property type="match status" value="1"/>
</dbReference>
<evidence type="ECO:0000313" key="9">
    <source>
        <dbReference type="Proteomes" id="UP000050934"/>
    </source>
</evidence>
<name>A0A0R2I105_9LACO</name>
<dbReference type="GO" id="GO:0006520">
    <property type="term" value="P:amino acid metabolic process"/>
    <property type="evidence" value="ECO:0007669"/>
    <property type="project" value="InterPro"/>
</dbReference>
<dbReference type="InterPro" id="IPR004839">
    <property type="entry name" value="Aminotransferase_I/II_large"/>
</dbReference>
<dbReference type="PANTHER" id="PTHR46383:SF4">
    <property type="entry name" value="AMINOTRANSFERASE"/>
    <property type="match status" value="1"/>
</dbReference>
<evidence type="ECO:0000256" key="2">
    <source>
        <dbReference type="ARBA" id="ARBA00007441"/>
    </source>
</evidence>
<proteinExistence type="inferred from homology"/>
<evidence type="ECO:0000313" key="8">
    <source>
        <dbReference type="EMBL" id="KRN58835.1"/>
    </source>
</evidence>
<dbReference type="Gene3D" id="3.40.640.10">
    <property type="entry name" value="Type I PLP-dependent aspartate aminotransferase-like (Major domain)"/>
    <property type="match status" value="1"/>
</dbReference>
<evidence type="ECO:0000256" key="6">
    <source>
        <dbReference type="RuleBase" id="RU000481"/>
    </source>
</evidence>
<dbReference type="GO" id="GO:0008483">
    <property type="term" value="F:transaminase activity"/>
    <property type="evidence" value="ECO:0007669"/>
    <property type="project" value="UniProtKB-KW"/>
</dbReference>
<dbReference type="Proteomes" id="UP000050934">
    <property type="component" value="Unassembled WGS sequence"/>
</dbReference>
<sequence>MDMPKLAPEISGIVSQTIKNMPMSGIRGFDNKISTIPGILKLTLGEPDFNVPDHIKEAAIQGIKDNDSHYAASNGKLELRQAIAKRLKESRGVDYDPNGEILVTNGATEGLGDIMLGALNPGDEVLVPTPAFSLYFSVIRMAGAKVVQLDTFKNGFELTTDQLKKALDEHPNAKMILMNYPSNPTGRVYSKEKIKELAELFKQHHILVVADEIYSDLEYNQKHSSLASLIPGQVLLVSGVSKSFAMTGWRIGFIAGPAELLAEITKVHSFLTIAVNDIAQDAAIEAYEHGQDDPLKFKAAYEKRRDFIMGKLKEMGFEMATPEGAFYIFAKIPAKFGKDDEKFALALAQKAKVGVVPGSAFGDGGQGYIRISYAASDEKLAQAMAQIKEHLSELQ</sequence>
<dbReference type="CDD" id="cd00609">
    <property type="entry name" value="AAT_like"/>
    <property type="match status" value="1"/>
</dbReference>
<dbReference type="InterPro" id="IPR004838">
    <property type="entry name" value="NHTrfase_class1_PyrdxlP-BS"/>
</dbReference>
<dbReference type="PANTHER" id="PTHR46383">
    <property type="entry name" value="ASPARTATE AMINOTRANSFERASE"/>
    <property type="match status" value="1"/>
</dbReference>
<dbReference type="PROSITE" id="PS00105">
    <property type="entry name" value="AA_TRANSFER_CLASS_1"/>
    <property type="match status" value="1"/>
</dbReference>
<accession>A0A0R2I105</accession>
<dbReference type="PATRIC" id="fig|396268.3.peg.469"/>
<reference evidence="8 9" key="1">
    <citation type="journal article" date="2015" name="Genome Announc.">
        <title>Expanding the biotechnology potential of lactobacilli through comparative genomics of 213 strains and associated genera.</title>
        <authorList>
            <person name="Sun Z."/>
            <person name="Harris H.M."/>
            <person name="McCann A."/>
            <person name="Guo C."/>
            <person name="Argimon S."/>
            <person name="Zhang W."/>
            <person name="Yang X."/>
            <person name="Jeffery I.B."/>
            <person name="Cooney J.C."/>
            <person name="Kagawa T.F."/>
            <person name="Liu W."/>
            <person name="Song Y."/>
            <person name="Salvetti E."/>
            <person name="Wrobel A."/>
            <person name="Rasinkangas P."/>
            <person name="Parkhill J."/>
            <person name="Rea M.C."/>
            <person name="O'Sullivan O."/>
            <person name="Ritari J."/>
            <person name="Douillard F.P."/>
            <person name="Paul Ross R."/>
            <person name="Yang R."/>
            <person name="Briner A.E."/>
            <person name="Felis G.E."/>
            <person name="de Vos W.M."/>
            <person name="Barrangou R."/>
            <person name="Klaenhammer T.R."/>
            <person name="Caufield P.W."/>
            <person name="Cui Y."/>
            <person name="Zhang H."/>
            <person name="O'Toole P.W."/>
        </authorList>
    </citation>
    <scope>NUCLEOTIDE SEQUENCE [LARGE SCALE GENOMIC DNA]</scope>
    <source>
        <strain evidence="8 9">DSM 17896</strain>
    </source>
</reference>
<dbReference type="Pfam" id="PF00155">
    <property type="entry name" value="Aminotran_1_2"/>
    <property type="match status" value="1"/>
</dbReference>
<dbReference type="InterPro" id="IPR015422">
    <property type="entry name" value="PyrdxlP-dep_Trfase_small"/>
</dbReference>
<evidence type="ECO:0000256" key="5">
    <source>
        <dbReference type="ARBA" id="ARBA00022898"/>
    </source>
</evidence>
<keyword evidence="3 6" id="KW-0032">Aminotransferase</keyword>
<evidence type="ECO:0000256" key="4">
    <source>
        <dbReference type="ARBA" id="ARBA00022679"/>
    </source>
</evidence>
<dbReference type="GO" id="GO:0030170">
    <property type="term" value="F:pyridoxal phosphate binding"/>
    <property type="evidence" value="ECO:0007669"/>
    <property type="project" value="InterPro"/>
</dbReference>
<dbReference type="EMBL" id="JQBW01000009">
    <property type="protein sequence ID" value="KRN58835.1"/>
    <property type="molecule type" value="Genomic_DNA"/>
</dbReference>
<keyword evidence="4 6" id="KW-0808">Transferase</keyword>
<gene>
    <name evidence="8" type="ORF">IV45_GL000462</name>
</gene>
<organism evidence="8 9">
    <name type="scientific">Limosilactobacillus secaliphilus</name>
    <dbReference type="NCBI Taxonomy" id="396268"/>
    <lineage>
        <taxon>Bacteria</taxon>
        <taxon>Bacillati</taxon>
        <taxon>Bacillota</taxon>
        <taxon>Bacilli</taxon>
        <taxon>Lactobacillales</taxon>
        <taxon>Lactobacillaceae</taxon>
        <taxon>Limosilactobacillus</taxon>
    </lineage>
</organism>
<dbReference type="InterPro" id="IPR015421">
    <property type="entry name" value="PyrdxlP-dep_Trfase_major"/>
</dbReference>
<dbReference type="InterPro" id="IPR015424">
    <property type="entry name" value="PyrdxlP-dep_Trfase"/>
</dbReference>
<dbReference type="AlphaFoldDB" id="A0A0R2I105"/>
<dbReference type="STRING" id="396268.IV45_GL000462"/>
<keyword evidence="9" id="KW-1185">Reference proteome</keyword>
<evidence type="ECO:0000259" key="7">
    <source>
        <dbReference type="Pfam" id="PF00155"/>
    </source>
</evidence>
<evidence type="ECO:0000256" key="1">
    <source>
        <dbReference type="ARBA" id="ARBA00001933"/>
    </source>
</evidence>
<dbReference type="FunFam" id="3.40.640.10:FF:000033">
    <property type="entry name" value="Aspartate aminotransferase"/>
    <property type="match status" value="1"/>
</dbReference>